<dbReference type="Proteomes" id="UP000214365">
    <property type="component" value="Unassembled WGS sequence"/>
</dbReference>
<evidence type="ECO:0000313" key="6">
    <source>
        <dbReference type="EMBL" id="OKL59068.1"/>
    </source>
</evidence>
<dbReference type="CDD" id="cd13965">
    <property type="entry name" value="PT_UbiA_3"/>
    <property type="match status" value="1"/>
</dbReference>
<feature type="transmembrane region" description="Helical" evidence="5">
    <location>
        <begin position="188"/>
        <end position="205"/>
    </location>
</feature>
<protein>
    <recommendedName>
        <fullName evidence="8">Digeranylgeranylglyceryl phosphate synthase</fullName>
    </recommendedName>
</protein>
<dbReference type="GO" id="GO:0016020">
    <property type="term" value="C:membrane"/>
    <property type="evidence" value="ECO:0007669"/>
    <property type="project" value="UniProtKB-SubCell"/>
</dbReference>
<comment type="subcellular location">
    <subcellularLocation>
        <location evidence="1">Membrane</location>
        <topology evidence="1">Multi-pass membrane protein</topology>
    </subcellularLocation>
</comment>
<dbReference type="PANTHER" id="PTHR42723">
    <property type="entry name" value="CHLOROPHYLL SYNTHASE"/>
    <property type="match status" value="1"/>
</dbReference>
<keyword evidence="7" id="KW-1185">Reference proteome</keyword>
<dbReference type="PANTHER" id="PTHR42723:SF1">
    <property type="entry name" value="CHLOROPHYLL SYNTHASE, CHLOROPLASTIC"/>
    <property type="match status" value="1"/>
</dbReference>
<accession>A0A225AP51</accession>
<feature type="transmembrane region" description="Helical" evidence="5">
    <location>
        <begin position="21"/>
        <end position="47"/>
    </location>
</feature>
<evidence type="ECO:0000256" key="4">
    <source>
        <dbReference type="ARBA" id="ARBA00023136"/>
    </source>
</evidence>
<keyword evidence="4 5" id="KW-0472">Membrane</keyword>
<dbReference type="Gene3D" id="1.10.357.140">
    <property type="entry name" value="UbiA prenyltransferase"/>
    <property type="match status" value="1"/>
</dbReference>
<feature type="transmembrane region" description="Helical" evidence="5">
    <location>
        <begin position="286"/>
        <end position="307"/>
    </location>
</feature>
<dbReference type="EMBL" id="LFMY01000008">
    <property type="protein sequence ID" value="OKL59068.1"/>
    <property type="molecule type" value="Genomic_DNA"/>
</dbReference>
<evidence type="ECO:0000256" key="5">
    <source>
        <dbReference type="SAM" id="Phobius"/>
    </source>
</evidence>
<feature type="transmembrane region" description="Helical" evidence="5">
    <location>
        <begin position="153"/>
        <end position="176"/>
    </location>
</feature>
<dbReference type="AlphaFoldDB" id="A0A225AP51"/>
<dbReference type="OrthoDB" id="434972at2759"/>
<gene>
    <name evidence="6" type="ORF">UA08_05856</name>
</gene>
<name>A0A225AP51_TALAT</name>
<evidence type="ECO:0000256" key="3">
    <source>
        <dbReference type="ARBA" id="ARBA00022989"/>
    </source>
</evidence>
<dbReference type="STRING" id="1441469.A0A225AP51"/>
<sequence>MAAIKRTLPSLRDALHVATSLWLFTADDMFSIMIPNVVCSLLIAVTGSPFGPAIAYTQLAARTHAVVAWVWINLLFFNVSNQLQDESIAEDRENKPWRPLASRRISQPQARVLYMALWPTVWVISSLTGGILPSISLQLLGFAYNELQMGEQWWFRNCINAGGYISFLLGAVQAALGTFRLQYSELALRWLLLVAGAVTTGIHAMDLYDQVGDAKRERKTIPLVWGDRWARRSIVTSVSLVSLNAARAIGAGSSASAGPSIVLAAVIAARLTERAPACVREDKTTFKIWCLWIISLYLVPVLDTLIVRTTTMQPPRR</sequence>
<dbReference type="InterPro" id="IPR044878">
    <property type="entry name" value="UbiA_sf"/>
</dbReference>
<dbReference type="GeneID" id="31005612"/>
<dbReference type="InterPro" id="IPR050475">
    <property type="entry name" value="Prenyltransferase_related"/>
</dbReference>
<evidence type="ECO:0000256" key="2">
    <source>
        <dbReference type="ARBA" id="ARBA00022692"/>
    </source>
</evidence>
<keyword evidence="3 5" id="KW-1133">Transmembrane helix</keyword>
<dbReference type="GO" id="GO:0016765">
    <property type="term" value="F:transferase activity, transferring alkyl or aryl (other than methyl) groups"/>
    <property type="evidence" value="ECO:0007669"/>
    <property type="project" value="InterPro"/>
</dbReference>
<dbReference type="RefSeq" id="XP_020119189.1">
    <property type="nucleotide sequence ID" value="XM_020268171.1"/>
</dbReference>
<keyword evidence="2 5" id="KW-0812">Transmembrane</keyword>
<dbReference type="Pfam" id="PF01040">
    <property type="entry name" value="UbiA"/>
    <property type="match status" value="1"/>
</dbReference>
<dbReference type="InterPro" id="IPR000537">
    <property type="entry name" value="UbiA_prenyltransferase"/>
</dbReference>
<comment type="caution">
    <text evidence="6">The sequence shown here is derived from an EMBL/GenBank/DDBJ whole genome shotgun (WGS) entry which is preliminary data.</text>
</comment>
<evidence type="ECO:0000313" key="7">
    <source>
        <dbReference type="Proteomes" id="UP000214365"/>
    </source>
</evidence>
<evidence type="ECO:0000256" key="1">
    <source>
        <dbReference type="ARBA" id="ARBA00004141"/>
    </source>
</evidence>
<evidence type="ECO:0008006" key="8">
    <source>
        <dbReference type="Google" id="ProtNLM"/>
    </source>
</evidence>
<organism evidence="6 7">
    <name type="scientific">Talaromyces atroroseus</name>
    <dbReference type="NCBI Taxonomy" id="1441469"/>
    <lineage>
        <taxon>Eukaryota</taxon>
        <taxon>Fungi</taxon>
        <taxon>Dikarya</taxon>
        <taxon>Ascomycota</taxon>
        <taxon>Pezizomycotina</taxon>
        <taxon>Eurotiomycetes</taxon>
        <taxon>Eurotiomycetidae</taxon>
        <taxon>Eurotiales</taxon>
        <taxon>Trichocomaceae</taxon>
        <taxon>Talaromyces</taxon>
        <taxon>Talaromyces sect. Trachyspermi</taxon>
    </lineage>
</organism>
<feature type="transmembrane region" description="Helical" evidence="5">
    <location>
        <begin position="112"/>
        <end position="133"/>
    </location>
</feature>
<proteinExistence type="predicted"/>
<reference evidence="6 7" key="1">
    <citation type="submission" date="2015-06" db="EMBL/GenBank/DDBJ databases">
        <title>Talaromyces atroroseus IBT 11181 draft genome.</title>
        <authorList>
            <person name="Rasmussen K.B."/>
            <person name="Rasmussen S."/>
            <person name="Petersen B."/>
            <person name="Sicheritz-Ponten T."/>
            <person name="Mortensen U.H."/>
            <person name="Thrane U."/>
        </authorList>
    </citation>
    <scope>NUCLEOTIDE SEQUENCE [LARGE SCALE GENOMIC DNA]</scope>
    <source>
        <strain evidence="6 7">IBT 11181</strain>
    </source>
</reference>